<keyword evidence="3" id="KW-1185">Reference proteome</keyword>
<name>A0ABQ4TBB6_METOR</name>
<organism evidence="2 3">
    <name type="scientific">Methylobacterium organophilum</name>
    <dbReference type="NCBI Taxonomy" id="410"/>
    <lineage>
        <taxon>Bacteria</taxon>
        <taxon>Pseudomonadati</taxon>
        <taxon>Pseudomonadota</taxon>
        <taxon>Alphaproteobacteria</taxon>
        <taxon>Hyphomicrobiales</taxon>
        <taxon>Methylobacteriaceae</taxon>
        <taxon>Methylobacterium</taxon>
    </lineage>
</organism>
<accession>A0ABQ4TBB6</accession>
<dbReference type="EMBL" id="BPQV01000012">
    <property type="protein sequence ID" value="GJE28932.1"/>
    <property type="molecule type" value="Genomic_DNA"/>
</dbReference>
<dbReference type="Proteomes" id="UP001055156">
    <property type="component" value="Unassembled WGS sequence"/>
</dbReference>
<comment type="caution">
    <text evidence="2">The sequence shown here is derived from an EMBL/GenBank/DDBJ whole genome shotgun (WGS) entry which is preliminary data.</text>
</comment>
<evidence type="ECO:0000313" key="3">
    <source>
        <dbReference type="Proteomes" id="UP001055156"/>
    </source>
</evidence>
<reference evidence="2" key="2">
    <citation type="submission" date="2021-08" db="EMBL/GenBank/DDBJ databases">
        <authorList>
            <person name="Tani A."/>
            <person name="Ola A."/>
            <person name="Ogura Y."/>
            <person name="Katsura K."/>
            <person name="Hayashi T."/>
        </authorList>
    </citation>
    <scope>NUCLEOTIDE SEQUENCE</scope>
    <source>
        <strain evidence="2">NBRC 15689</strain>
    </source>
</reference>
<sequence length="70" mass="7311">MGDRKTGIAAVPEKSPSPRPTSPREIAGIVAILIWVVAVLTIDRSPPLAPPAVPYGKSPVRIGTETAALR</sequence>
<protein>
    <submittedName>
        <fullName evidence="2">Uncharacterized protein</fullName>
    </submittedName>
</protein>
<gene>
    <name evidence="2" type="ORF">LKMONMHP_3807</name>
</gene>
<evidence type="ECO:0000313" key="2">
    <source>
        <dbReference type="EMBL" id="GJE28932.1"/>
    </source>
</evidence>
<reference evidence="2" key="1">
    <citation type="journal article" date="2021" name="Front. Microbiol.">
        <title>Comprehensive Comparative Genomics and Phenotyping of Methylobacterium Species.</title>
        <authorList>
            <person name="Alessa O."/>
            <person name="Ogura Y."/>
            <person name="Fujitani Y."/>
            <person name="Takami H."/>
            <person name="Hayashi T."/>
            <person name="Sahin N."/>
            <person name="Tani A."/>
        </authorList>
    </citation>
    <scope>NUCLEOTIDE SEQUENCE</scope>
    <source>
        <strain evidence="2">NBRC 15689</strain>
    </source>
</reference>
<feature type="region of interest" description="Disordered" evidence="1">
    <location>
        <begin position="1"/>
        <end position="22"/>
    </location>
</feature>
<proteinExistence type="predicted"/>
<evidence type="ECO:0000256" key="1">
    <source>
        <dbReference type="SAM" id="MobiDB-lite"/>
    </source>
</evidence>